<gene>
    <name evidence="1" type="primary">yozM3</name>
    <name evidence="1" type="ordered locus">BAMF_1278</name>
</gene>
<proteinExistence type="predicted"/>
<evidence type="ECO:0000313" key="2">
    <source>
        <dbReference type="Proteomes" id="UP000006562"/>
    </source>
</evidence>
<name>A0A9P1JG40_BACAS</name>
<keyword evidence="2" id="KW-1185">Reference proteome</keyword>
<organism evidence="1 2">
    <name type="scientific">Bacillus amyloliquefaciens (strain ATCC 23350 / DSM 7 / BCRC 11601 / CCUG 28519 / NBRC 15535 / NRRL B-14393 / F)</name>
    <dbReference type="NCBI Taxonomy" id="692420"/>
    <lineage>
        <taxon>Bacteria</taxon>
        <taxon>Bacillati</taxon>
        <taxon>Bacillota</taxon>
        <taxon>Bacilli</taxon>
        <taxon>Bacillales</taxon>
        <taxon>Bacillaceae</taxon>
        <taxon>Bacillus</taxon>
        <taxon>Bacillus amyloliquefaciens group</taxon>
    </lineage>
</organism>
<evidence type="ECO:0000313" key="1">
    <source>
        <dbReference type="EMBL" id="CBI42404.1"/>
    </source>
</evidence>
<dbReference type="Pfam" id="PF26328">
    <property type="entry name" value="YolC_YozM"/>
    <property type="match status" value="1"/>
</dbReference>
<reference evidence="2" key="2">
    <citation type="journal article" date="2011" name="J. Biotechnol.">
        <title>Genome sequence of B. amyloliquefaciens type strain DSM7(T) reveals differences to plant-associated B. amyloliquefaciens FZB42.</title>
        <authorList>
            <person name="Ruckert C."/>
            <person name="Blom J."/>
            <person name="Chen X."/>
            <person name="Reva O."/>
            <person name="Borriss R."/>
        </authorList>
    </citation>
    <scope>NUCLEOTIDE SEQUENCE [LARGE SCALE GENOMIC DNA]</scope>
    <source>
        <strain evidence="2">DSM 7</strain>
    </source>
</reference>
<dbReference type="EMBL" id="FN597644">
    <property type="protein sequence ID" value="CBI42404.1"/>
    <property type="molecule type" value="Genomic_DNA"/>
</dbReference>
<dbReference type="AlphaFoldDB" id="A0A9P1JG40"/>
<reference evidence="1 2" key="1">
    <citation type="journal article" date="2011" name="Int. J. Syst. Evol. Microbiol.">
        <title>Relationship of Bacillus amyloliquefaciens clades associated with strains DSM 7T and FZB42T: a proposal for Bacillus amyloliquefaciens subsp. amyloliquefaciens subsp. nov. and Bacillus amyloliquefaciens subsp. plantarum subsp. nov. based on complete genome sequence comparisons.</title>
        <authorList>
            <person name="Borriss R."/>
            <person name="Chen X.H."/>
            <person name="Rueckert C."/>
            <person name="Blom J."/>
            <person name="Becker A."/>
            <person name="Baumgarth B."/>
            <person name="Fan B."/>
            <person name="Pukall R."/>
            <person name="Schumann P."/>
            <person name="Sproer C."/>
            <person name="Junge H."/>
            <person name="Vater J."/>
            <person name="Puhler A."/>
            <person name="Klenk H.P."/>
        </authorList>
    </citation>
    <scope>NUCLEOTIDE SEQUENCE [LARGE SCALE GENOMIC DNA]</scope>
    <source>
        <strain evidence="2">DSM 7</strain>
    </source>
</reference>
<dbReference type="Proteomes" id="UP000006562">
    <property type="component" value="Chromosome"/>
</dbReference>
<protein>
    <submittedName>
        <fullName evidence="1">Prophage-derived-like uncharacterized protein yozM</fullName>
    </submittedName>
</protein>
<sequence length="52" mass="6624">MKVNEAKLHEYLKENLSREAKEKYKIYIFTDEEDHLFREDHRKYFQKNKFDK</sequence>
<dbReference type="KEGG" id="bao:BAMF_1278"/>
<dbReference type="InterPro" id="IPR058995">
    <property type="entry name" value="YolC/YozM-like"/>
</dbReference>
<accession>A0A9P1JG40</accession>